<dbReference type="PROSITE" id="PS51221">
    <property type="entry name" value="TTL"/>
    <property type="match status" value="1"/>
</dbReference>
<evidence type="ECO:0000313" key="1">
    <source>
        <dbReference type="EMBL" id="KIM23785.1"/>
    </source>
</evidence>
<dbReference type="GO" id="GO:0000932">
    <property type="term" value="C:P-body"/>
    <property type="evidence" value="ECO:0007669"/>
    <property type="project" value="TreeGrafter"/>
</dbReference>
<dbReference type="PANTHER" id="PTHR47551:SF1">
    <property type="entry name" value="TUBULIN--TYROSINE LIGASE PBY1-RELATED"/>
    <property type="match status" value="1"/>
</dbReference>
<dbReference type="Pfam" id="PF03133">
    <property type="entry name" value="TTL"/>
    <property type="match status" value="1"/>
</dbReference>
<reference evidence="1 2" key="1">
    <citation type="submission" date="2014-04" db="EMBL/GenBank/DDBJ databases">
        <authorList>
            <consortium name="DOE Joint Genome Institute"/>
            <person name="Kuo A."/>
            <person name="Zuccaro A."/>
            <person name="Kohler A."/>
            <person name="Nagy L.G."/>
            <person name="Floudas D."/>
            <person name="Copeland A."/>
            <person name="Barry K.W."/>
            <person name="Cichocki N."/>
            <person name="Veneault-Fourrey C."/>
            <person name="LaButti K."/>
            <person name="Lindquist E.A."/>
            <person name="Lipzen A."/>
            <person name="Lundell T."/>
            <person name="Morin E."/>
            <person name="Murat C."/>
            <person name="Sun H."/>
            <person name="Tunlid A."/>
            <person name="Henrissat B."/>
            <person name="Grigoriev I.V."/>
            <person name="Hibbett D.S."/>
            <person name="Martin F."/>
            <person name="Nordberg H.P."/>
            <person name="Cantor M.N."/>
            <person name="Hua S.X."/>
        </authorList>
    </citation>
    <scope>NUCLEOTIDE SEQUENCE [LARGE SCALE GENOMIC DNA]</scope>
    <source>
        <strain evidence="1 2">MAFF 305830</strain>
    </source>
</reference>
<organism evidence="1 2">
    <name type="scientific">Serendipita vermifera MAFF 305830</name>
    <dbReference type="NCBI Taxonomy" id="933852"/>
    <lineage>
        <taxon>Eukaryota</taxon>
        <taxon>Fungi</taxon>
        <taxon>Dikarya</taxon>
        <taxon>Basidiomycota</taxon>
        <taxon>Agaricomycotina</taxon>
        <taxon>Agaricomycetes</taxon>
        <taxon>Sebacinales</taxon>
        <taxon>Serendipitaceae</taxon>
        <taxon>Serendipita</taxon>
    </lineage>
</organism>
<dbReference type="Proteomes" id="UP000054097">
    <property type="component" value="Unassembled WGS sequence"/>
</dbReference>
<dbReference type="OrthoDB" id="202825at2759"/>
<dbReference type="PANTHER" id="PTHR47551">
    <property type="entry name" value="TUBULIN--TYROSINE LIGASE PBY1-RELATED"/>
    <property type="match status" value="1"/>
</dbReference>
<dbReference type="Gene3D" id="3.30.470.20">
    <property type="entry name" value="ATP-grasp fold, B domain"/>
    <property type="match status" value="1"/>
</dbReference>
<sequence length="449" mass="50230">MASAASIYAFVSYPDAPYTESLIKTALAPLGSAITIHHKVPSGVHESEMILQWCTYDEMSHELTLENPQTVLSSCYAIRKSLIRKHFLHRAIQEYITKNPQSPLKQCVPATWDLDITHSDELDEMWVDDLYDLAQILPDESPEGSVEDEKWFILKPGMADRGMGIRLFRTKEGLQRIFDSFEADSSDSDDEETGRLDNDTNVVTSQLRHFVIQEYLPKPVLIDPRECFDRSIPASELGGRKFHLRAYCVAKGALKVQLATRILALFSSSAYKSPCPDDEASSNLSAHLTNTALQESRGEENVRLLQELVGCTIFPPDDTSDQKHSIVDNVATCIGEVFKAALNSAIHFQTLPNAFELFGADLLLTWNFRGQGKPSFQISLLELNAEPAIHLTGPRLDWILKELFSEIAETCVAPFFPQVHVETAQREGDKSCLRSCLDVQVRGAGGWNR</sequence>
<name>A0A0C3AGK9_SERVB</name>
<proteinExistence type="predicted"/>
<dbReference type="HOGENOM" id="CLU_031301_0_0_1"/>
<accession>A0A0C3AGK9</accession>
<keyword evidence="2" id="KW-1185">Reference proteome</keyword>
<dbReference type="AlphaFoldDB" id="A0A0C3AGK9"/>
<dbReference type="STRING" id="933852.A0A0C3AGK9"/>
<gene>
    <name evidence="1" type="ORF">M408DRAFT_17810</name>
</gene>
<dbReference type="InterPro" id="IPR027746">
    <property type="entry name" value="TTL"/>
</dbReference>
<evidence type="ECO:0008006" key="3">
    <source>
        <dbReference type="Google" id="ProtNLM"/>
    </source>
</evidence>
<dbReference type="InterPro" id="IPR004344">
    <property type="entry name" value="TTL/TTLL_fam"/>
</dbReference>
<reference evidence="2" key="2">
    <citation type="submission" date="2015-01" db="EMBL/GenBank/DDBJ databases">
        <title>Evolutionary Origins and Diversification of the Mycorrhizal Mutualists.</title>
        <authorList>
            <consortium name="DOE Joint Genome Institute"/>
            <consortium name="Mycorrhizal Genomics Consortium"/>
            <person name="Kohler A."/>
            <person name="Kuo A."/>
            <person name="Nagy L.G."/>
            <person name="Floudas D."/>
            <person name="Copeland A."/>
            <person name="Barry K.W."/>
            <person name="Cichocki N."/>
            <person name="Veneault-Fourrey C."/>
            <person name="LaButti K."/>
            <person name="Lindquist E.A."/>
            <person name="Lipzen A."/>
            <person name="Lundell T."/>
            <person name="Morin E."/>
            <person name="Murat C."/>
            <person name="Riley R."/>
            <person name="Ohm R."/>
            <person name="Sun H."/>
            <person name="Tunlid A."/>
            <person name="Henrissat B."/>
            <person name="Grigoriev I.V."/>
            <person name="Hibbett D.S."/>
            <person name="Martin F."/>
        </authorList>
    </citation>
    <scope>NUCLEOTIDE SEQUENCE [LARGE SCALE GENOMIC DNA]</scope>
    <source>
        <strain evidence="2">MAFF 305830</strain>
    </source>
</reference>
<protein>
    <recommendedName>
        <fullName evidence="3">Tubulin-tyrosine ligase</fullName>
    </recommendedName>
</protein>
<evidence type="ECO:0000313" key="2">
    <source>
        <dbReference type="Proteomes" id="UP000054097"/>
    </source>
</evidence>
<dbReference type="EMBL" id="KN824332">
    <property type="protein sequence ID" value="KIM23785.1"/>
    <property type="molecule type" value="Genomic_DNA"/>
</dbReference>